<keyword evidence="1" id="KW-0472">Membrane</keyword>
<evidence type="ECO:0000256" key="1">
    <source>
        <dbReference type="SAM" id="Phobius"/>
    </source>
</evidence>
<reference evidence="3" key="1">
    <citation type="submission" date="2015-07" db="EMBL/GenBank/DDBJ databases">
        <title>Draft genome sequence of a Pseudoalteromonas rubra strain, OCN096, isolated from Kaneohe Bay, Oahu, Hawaii.</title>
        <authorList>
            <person name="Beurmann S."/>
            <person name="Ushijima B."/>
            <person name="Belcaid M."/>
            <person name="Callahan S.M."/>
            <person name="Aeby G.S."/>
        </authorList>
    </citation>
    <scope>NUCLEOTIDE SEQUENCE [LARGE SCALE GENOMIC DNA]</scope>
    <source>
        <strain evidence="3">OCN096</strain>
    </source>
</reference>
<dbReference type="PATRIC" id="fig|43658.6.peg.1737"/>
<organism evidence="2 3">
    <name type="scientific">Pseudoalteromonas rubra</name>
    <dbReference type="NCBI Taxonomy" id="43658"/>
    <lineage>
        <taxon>Bacteria</taxon>
        <taxon>Pseudomonadati</taxon>
        <taxon>Pseudomonadota</taxon>
        <taxon>Gammaproteobacteria</taxon>
        <taxon>Alteromonadales</taxon>
        <taxon>Pseudoalteromonadaceae</taxon>
        <taxon>Pseudoalteromonas</taxon>
    </lineage>
</organism>
<dbReference type="AlphaFoldDB" id="A0A0L0ENA6"/>
<evidence type="ECO:0008006" key="4">
    <source>
        <dbReference type="Google" id="ProtNLM"/>
    </source>
</evidence>
<keyword evidence="1" id="KW-1133">Transmembrane helix</keyword>
<keyword evidence="1" id="KW-0812">Transmembrane</keyword>
<dbReference type="Proteomes" id="UP000036850">
    <property type="component" value="Unassembled WGS sequence"/>
</dbReference>
<dbReference type="EMBL" id="LFZX01000213">
    <property type="protein sequence ID" value="KNC65889.1"/>
    <property type="molecule type" value="Genomic_DNA"/>
</dbReference>
<gene>
    <name evidence="2" type="ORF">AC626_20360</name>
</gene>
<comment type="caution">
    <text evidence="2">The sequence shown here is derived from an EMBL/GenBank/DDBJ whole genome shotgun (WGS) entry which is preliminary data.</text>
</comment>
<evidence type="ECO:0000313" key="3">
    <source>
        <dbReference type="Proteomes" id="UP000036850"/>
    </source>
</evidence>
<proteinExistence type="predicted"/>
<feature type="transmembrane region" description="Helical" evidence="1">
    <location>
        <begin position="12"/>
        <end position="34"/>
    </location>
</feature>
<protein>
    <recommendedName>
        <fullName evidence="4">Biopolymer transporter ExbD</fullName>
    </recommendedName>
</protein>
<name>A0A0L0ENA6_9GAMM</name>
<accession>A0A0L0ENA6</accession>
<sequence>MTHLRQQHRSDNSVFSILSYAGLSLALLLLLFVIPRETPIQVVPVIQGKAINHCHYRCAHDRAIKVQLLASGHIYFRYEKISYPLAESESRKLGELIDKLRFEDSTQSVWLYISPDASVEDVITASNLFRQHSVNRIVIGKLETGE</sequence>
<evidence type="ECO:0000313" key="2">
    <source>
        <dbReference type="EMBL" id="KNC65889.1"/>
    </source>
</evidence>